<evidence type="ECO:0000313" key="2">
    <source>
        <dbReference type="Proteomes" id="UP001500689"/>
    </source>
</evidence>
<name>A0ABP6YPZ0_9PSEU</name>
<organism evidence="1 2">
    <name type="scientific">Amycolatopsis ultiminotia</name>
    <dbReference type="NCBI Taxonomy" id="543629"/>
    <lineage>
        <taxon>Bacteria</taxon>
        <taxon>Bacillati</taxon>
        <taxon>Actinomycetota</taxon>
        <taxon>Actinomycetes</taxon>
        <taxon>Pseudonocardiales</taxon>
        <taxon>Pseudonocardiaceae</taxon>
        <taxon>Amycolatopsis</taxon>
    </lineage>
</organism>
<gene>
    <name evidence="1" type="ORF">GCM10022222_85540</name>
</gene>
<proteinExistence type="predicted"/>
<sequence length="135" mass="15656">MDTNNPVAGSEKDRQYAIFRDYANQHGARRAYQALSTMGAHHELLVSLVVRYLAESGPQGNEQPDDETVFAYATEHGHVRVILRWRGLWRGLAFCSVEPDETEQWHRHFSDAERWLSQRAALSRAEESMRSHYRN</sequence>
<evidence type="ECO:0000313" key="1">
    <source>
        <dbReference type="EMBL" id="GAA3587794.1"/>
    </source>
</evidence>
<keyword evidence="2" id="KW-1185">Reference proteome</keyword>
<reference evidence="2" key="1">
    <citation type="journal article" date="2019" name="Int. J. Syst. Evol. Microbiol.">
        <title>The Global Catalogue of Microorganisms (GCM) 10K type strain sequencing project: providing services to taxonomists for standard genome sequencing and annotation.</title>
        <authorList>
            <consortium name="The Broad Institute Genomics Platform"/>
            <consortium name="The Broad Institute Genome Sequencing Center for Infectious Disease"/>
            <person name="Wu L."/>
            <person name="Ma J."/>
        </authorList>
    </citation>
    <scope>NUCLEOTIDE SEQUENCE [LARGE SCALE GENOMIC DNA]</scope>
    <source>
        <strain evidence="2">JCM 16898</strain>
    </source>
</reference>
<dbReference type="Proteomes" id="UP001500689">
    <property type="component" value="Unassembled WGS sequence"/>
</dbReference>
<comment type="caution">
    <text evidence="1">The sequence shown here is derived from an EMBL/GenBank/DDBJ whole genome shotgun (WGS) entry which is preliminary data.</text>
</comment>
<protein>
    <submittedName>
        <fullName evidence="1">Uncharacterized protein</fullName>
    </submittedName>
</protein>
<dbReference type="EMBL" id="BAAAZN010000036">
    <property type="protein sequence ID" value="GAA3587794.1"/>
    <property type="molecule type" value="Genomic_DNA"/>
</dbReference>
<dbReference type="RefSeq" id="WP_344869384.1">
    <property type="nucleotide sequence ID" value="NZ_BAAAZN010000036.1"/>
</dbReference>
<accession>A0ABP6YPZ0</accession>